<evidence type="ECO:0000256" key="3">
    <source>
        <dbReference type="ARBA" id="ARBA00023054"/>
    </source>
</evidence>
<dbReference type="PANTHER" id="PTHR23311:SF5">
    <property type="entry name" value="CENTROSOMAL PROTEIN OF 72 KDA"/>
    <property type="match status" value="1"/>
</dbReference>
<dbReference type="Pfam" id="PF14580">
    <property type="entry name" value="LRR_9"/>
    <property type="match status" value="1"/>
</dbReference>
<protein>
    <submittedName>
        <fullName evidence="4">Centrosomal protein 72</fullName>
    </submittedName>
</protein>
<dbReference type="PROSITE" id="PS51450">
    <property type="entry name" value="LRR"/>
    <property type="match status" value="2"/>
</dbReference>
<dbReference type="STRING" id="109280.ENSHCOP00000012225"/>
<dbReference type="Ensembl" id="ENSHCOT00000019183.1">
    <property type="protein sequence ID" value="ENSHCOP00000012225.1"/>
    <property type="gene ID" value="ENSHCOG00000015216.1"/>
</dbReference>
<dbReference type="GeneTree" id="ENSGT00530000063884"/>
<dbReference type="SUPFAM" id="SSF52058">
    <property type="entry name" value="L domain-like"/>
    <property type="match status" value="1"/>
</dbReference>
<keyword evidence="5" id="KW-1185">Reference proteome</keyword>
<dbReference type="OMA" id="CVICCLC"/>
<name>A0A3Q3DHD3_HIPCM</name>
<proteinExistence type="predicted"/>
<evidence type="ECO:0000313" key="5">
    <source>
        <dbReference type="Proteomes" id="UP000264820"/>
    </source>
</evidence>
<dbReference type="InterPro" id="IPR001611">
    <property type="entry name" value="Leu-rich_rpt"/>
</dbReference>
<keyword evidence="1" id="KW-0433">Leucine-rich repeat</keyword>
<keyword evidence="3" id="KW-0175">Coiled coil</keyword>
<evidence type="ECO:0000256" key="2">
    <source>
        <dbReference type="ARBA" id="ARBA00022737"/>
    </source>
</evidence>
<dbReference type="InterPro" id="IPR032675">
    <property type="entry name" value="LRR_dom_sf"/>
</dbReference>
<dbReference type="Proteomes" id="UP000264820">
    <property type="component" value="Unplaced"/>
</dbReference>
<reference evidence="4" key="2">
    <citation type="submission" date="2025-09" db="UniProtKB">
        <authorList>
            <consortium name="Ensembl"/>
        </authorList>
    </citation>
    <scope>IDENTIFICATION</scope>
</reference>
<keyword evidence="2" id="KW-0677">Repeat</keyword>
<evidence type="ECO:0000256" key="1">
    <source>
        <dbReference type="ARBA" id="ARBA00022614"/>
    </source>
</evidence>
<dbReference type="PANTHER" id="PTHR23311">
    <property type="entry name" value="HEAT SHOCK REGULATED 2"/>
    <property type="match status" value="1"/>
</dbReference>
<reference evidence="4" key="1">
    <citation type="submission" date="2025-08" db="UniProtKB">
        <authorList>
            <consortium name="Ensembl"/>
        </authorList>
    </citation>
    <scope>IDENTIFICATION</scope>
</reference>
<dbReference type="InterPro" id="IPR055320">
    <property type="entry name" value="CEP72-like"/>
</dbReference>
<organism evidence="4 5">
    <name type="scientific">Hippocampus comes</name>
    <name type="common">Tiger tail seahorse</name>
    <dbReference type="NCBI Taxonomy" id="109280"/>
    <lineage>
        <taxon>Eukaryota</taxon>
        <taxon>Metazoa</taxon>
        <taxon>Chordata</taxon>
        <taxon>Craniata</taxon>
        <taxon>Vertebrata</taxon>
        <taxon>Euteleostomi</taxon>
        <taxon>Actinopterygii</taxon>
        <taxon>Neopterygii</taxon>
        <taxon>Teleostei</taxon>
        <taxon>Neoteleostei</taxon>
        <taxon>Acanthomorphata</taxon>
        <taxon>Syngnathiaria</taxon>
        <taxon>Syngnathiformes</taxon>
        <taxon>Syngnathoidei</taxon>
        <taxon>Syngnathidae</taxon>
        <taxon>Hippocampus</taxon>
    </lineage>
</organism>
<dbReference type="AlphaFoldDB" id="A0A3Q3DHD3"/>
<accession>A0A3Q3DHD3</accession>
<sequence>MAPLTLVALTEEWIMNKLGLSHQRLGDVRSLSLPGTYNQKIGYLGNGLANFERLKSLNLSHNSIVSVEGLQHLKHLQILNLYYNCIPSLEEVKVLFELPVLRDLDLRLNPLGKTDPNYRPYVVHAMAGLRKLDGCLVKDAERKSAKRQYSQQRYNAIFKVKTQFLVFHQYPSSHHSGSNPVLYPSWVTEVTGTPAQAENKQQSYRKPLGELNLRLKKEKKSSHSFPFLDPAQIVQILSMMENRIYNQDAEIKTLKEEVGALCLFAATQERQHRSDEYLSQLTQGELNVQLRVALEENVALRKELLTSERMYRQYMTEHPPTSHNIGQWRRHFIFISGNVMAIN</sequence>
<evidence type="ECO:0000313" key="4">
    <source>
        <dbReference type="Ensembl" id="ENSHCOP00000012225.1"/>
    </source>
</evidence>
<dbReference type="Gene3D" id="3.80.10.10">
    <property type="entry name" value="Ribonuclease Inhibitor"/>
    <property type="match status" value="1"/>
</dbReference>